<dbReference type="GO" id="GO:0000447">
    <property type="term" value="P:endonucleolytic cleavage in ITS1 to separate SSU-rRNA from 5.8S rRNA and LSU-rRNA from tricistronic rRNA transcript (SSU-rRNA, 5.8S rRNA, LSU-rRNA)"/>
    <property type="evidence" value="ECO:0007669"/>
    <property type="project" value="TreeGrafter"/>
</dbReference>
<feature type="compositionally biased region" description="Polar residues" evidence="2">
    <location>
        <begin position="36"/>
        <end position="46"/>
    </location>
</feature>
<feature type="compositionally biased region" description="Acidic residues" evidence="2">
    <location>
        <begin position="48"/>
        <end position="59"/>
    </location>
</feature>
<dbReference type="PANTHER" id="PTHR14490:SF5">
    <property type="entry name" value="PROTEIN KRI1 HOMOLOG"/>
    <property type="match status" value="1"/>
</dbReference>
<protein>
    <submittedName>
        <fullName evidence="4">Zinc finger zz type</fullName>
    </submittedName>
</protein>
<evidence type="ECO:0000259" key="3">
    <source>
        <dbReference type="Pfam" id="PF12936"/>
    </source>
</evidence>
<feature type="region of interest" description="Disordered" evidence="2">
    <location>
        <begin position="446"/>
        <end position="500"/>
    </location>
</feature>
<evidence type="ECO:0000256" key="2">
    <source>
        <dbReference type="SAM" id="MobiDB-lite"/>
    </source>
</evidence>
<feature type="region of interest" description="Disordered" evidence="2">
    <location>
        <begin position="36"/>
        <end position="60"/>
    </location>
</feature>
<dbReference type="AlphaFoldDB" id="A0AAV7ZDF4"/>
<dbReference type="Pfam" id="PF12936">
    <property type="entry name" value="Kri1_C"/>
    <property type="match status" value="1"/>
</dbReference>
<feature type="compositionally biased region" description="Basic residues" evidence="2">
    <location>
        <begin position="577"/>
        <end position="592"/>
    </location>
</feature>
<feature type="compositionally biased region" description="Basic and acidic residues" evidence="2">
    <location>
        <begin position="181"/>
        <end position="193"/>
    </location>
</feature>
<accession>A0AAV7ZDF4</accession>
<dbReference type="GO" id="GO:0005730">
    <property type="term" value="C:nucleolus"/>
    <property type="evidence" value="ECO:0007669"/>
    <property type="project" value="TreeGrafter"/>
</dbReference>
<dbReference type="Pfam" id="PF05178">
    <property type="entry name" value="Kri1"/>
    <property type="match status" value="1"/>
</dbReference>
<comment type="caution">
    <text evidence="4">The sequence shown here is derived from an EMBL/GenBank/DDBJ whole genome shotgun (WGS) entry which is preliminary data.</text>
</comment>
<feature type="domain" description="Kri1-like C-terminal" evidence="3">
    <location>
        <begin position="505"/>
        <end position="589"/>
    </location>
</feature>
<dbReference type="Proteomes" id="UP001146793">
    <property type="component" value="Unassembled WGS sequence"/>
</dbReference>
<organism evidence="4 5">
    <name type="scientific">Anaeramoeba flamelloides</name>
    <dbReference type="NCBI Taxonomy" id="1746091"/>
    <lineage>
        <taxon>Eukaryota</taxon>
        <taxon>Metamonada</taxon>
        <taxon>Anaeramoebidae</taxon>
        <taxon>Anaeramoeba</taxon>
    </lineage>
</organism>
<feature type="region of interest" description="Disordered" evidence="2">
    <location>
        <begin position="260"/>
        <end position="288"/>
    </location>
</feature>
<proteinExistence type="inferred from homology"/>
<feature type="compositionally biased region" description="Basic and acidic residues" evidence="2">
    <location>
        <begin position="151"/>
        <end position="171"/>
    </location>
</feature>
<feature type="region of interest" description="Disordered" evidence="2">
    <location>
        <begin position="89"/>
        <end position="199"/>
    </location>
</feature>
<dbReference type="GO" id="GO:0030686">
    <property type="term" value="C:90S preribosome"/>
    <property type="evidence" value="ECO:0007669"/>
    <property type="project" value="TreeGrafter"/>
</dbReference>
<evidence type="ECO:0000256" key="1">
    <source>
        <dbReference type="ARBA" id="ARBA00007473"/>
    </source>
</evidence>
<evidence type="ECO:0000313" key="4">
    <source>
        <dbReference type="EMBL" id="KAJ3439979.1"/>
    </source>
</evidence>
<comment type="similarity">
    <text evidence="1">Belongs to the KRI1 family.</text>
</comment>
<feature type="compositionally biased region" description="Basic and acidic residues" evidence="2">
    <location>
        <begin position="108"/>
        <end position="134"/>
    </location>
</feature>
<evidence type="ECO:0000313" key="5">
    <source>
        <dbReference type="Proteomes" id="UP001146793"/>
    </source>
</evidence>
<dbReference type="InterPro" id="IPR018034">
    <property type="entry name" value="Kri1"/>
</dbReference>
<name>A0AAV7ZDF4_9EUKA</name>
<feature type="region of interest" description="Disordered" evidence="2">
    <location>
        <begin position="562"/>
        <end position="609"/>
    </location>
</feature>
<gene>
    <name evidence="4" type="ORF">M0812_16024</name>
</gene>
<feature type="compositionally biased region" description="Basic and acidic residues" evidence="2">
    <location>
        <begin position="447"/>
        <end position="459"/>
    </location>
</feature>
<feature type="region of interest" description="Disordered" evidence="2">
    <location>
        <begin position="347"/>
        <end position="391"/>
    </location>
</feature>
<reference evidence="4" key="1">
    <citation type="submission" date="2022-08" db="EMBL/GenBank/DDBJ databases">
        <title>Novel sulphate-reducing endosymbionts in the free-living metamonad Anaeramoeba.</title>
        <authorList>
            <person name="Jerlstrom-Hultqvist J."/>
            <person name="Cepicka I."/>
            <person name="Gallot-Lavallee L."/>
            <person name="Salas-Leiva D."/>
            <person name="Curtis B.A."/>
            <person name="Zahonova K."/>
            <person name="Pipaliya S."/>
            <person name="Dacks J."/>
            <person name="Roger A.J."/>
        </authorList>
    </citation>
    <scope>NUCLEOTIDE SEQUENCE</scope>
    <source>
        <strain evidence="4">Busselton2</strain>
    </source>
</reference>
<sequence>MFSSSDNEQSVPTKIKINRNFAKKYKKRKQKEEISRISQTIKSINGDSDSESTTEDSDANELTYELDKDFSLALLKIKQKDPSIYQKDTKFYKEEYSSDISSSFSDYDQDKKDEKFTVLDMEQKILREKGKEGSESQSGQSDSESESGDEENTKKKENYYEEQSRLKRELLESLNSTNKKSNVEKEKDQNNKADEDDGDIFLLKKKSTKELSKEEEDYRKFLTRLDEQKKMRELRKKVFGEFWKKKEFLNDVEVNFDQEENPLGFFDEKNNEDEDGKTKKKKKKGYKNKDSKVVFKYTQEEFLKNYLMSELWNEKGNELYEIINEDSEEDIETNKFEKEYNFRYEEKGGTKLKPHQRKVTDSLRNVKNPRKDKRLRRKDKKKIQEKKKKEEINRLKNLKSREIQLKLQQIRNVTGNTVVGFKMEDLEKDFDLETWEKRMEQIFNQDYFKEDENSDDEKFANNNEEDEDEDEDEKSNKNEKEKKNKRKRKQLEDELVNGKQIKEELDHQVSDLFKLNYEDIIGGDTLTRFNYSKVKPNTYGLSYEEMLYGPIQDLNKRASLKKMAPYRKDGDNYYSKKYQKRKRPVNHKKRRKNSEWKTQRKSSFFSHRK</sequence>
<dbReference type="InterPro" id="IPR024626">
    <property type="entry name" value="Kri1-like_C"/>
</dbReference>
<feature type="compositionally biased region" description="Acidic residues" evidence="2">
    <location>
        <begin position="463"/>
        <end position="473"/>
    </location>
</feature>
<dbReference type="PANTHER" id="PTHR14490">
    <property type="entry name" value="ZINC FINGER, ZZ TYPE"/>
    <property type="match status" value="1"/>
</dbReference>
<feature type="compositionally biased region" description="Basic residues" evidence="2">
    <location>
        <begin position="367"/>
        <end position="386"/>
    </location>
</feature>
<dbReference type="EMBL" id="JANTQA010000032">
    <property type="protein sequence ID" value="KAJ3439979.1"/>
    <property type="molecule type" value="Genomic_DNA"/>
</dbReference>